<feature type="region of interest" description="Disordered" evidence="3">
    <location>
        <begin position="410"/>
        <end position="431"/>
    </location>
</feature>
<feature type="region of interest" description="Disordered" evidence="3">
    <location>
        <begin position="484"/>
        <end position="505"/>
    </location>
</feature>
<dbReference type="RefSeq" id="XP_027196455.1">
    <property type="nucleotide sequence ID" value="XM_027340654.1"/>
</dbReference>
<dbReference type="GO" id="GO:0010494">
    <property type="term" value="C:cytoplasmic stress granule"/>
    <property type="evidence" value="ECO:0007669"/>
    <property type="project" value="TreeGrafter"/>
</dbReference>
<keyword evidence="2" id="KW-0175">Coiled coil</keyword>
<feature type="compositionally biased region" description="Basic and acidic residues" evidence="3">
    <location>
        <begin position="496"/>
        <end position="505"/>
    </location>
</feature>
<dbReference type="Gene3D" id="3.30.1370.10">
    <property type="entry name" value="K Homology domain, type 1"/>
    <property type="match status" value="1"/>
</dbReference>
<dbReference type="GO" id="GO:0045727">
    <property type="term" value="P:positive regulation of translation"/>
    <property type="evidence" value="ECO:0007669"/>
    <property type="project" value="TreeGrafter"/>
</dbReference>
<dbReference type="InterPro" id="IPR036612">
    <property type="entry name" value="KH_dom_type_1_sf"/>
</dbReference>
<dbReference type="PANTHER" id="PTHR10603">
    <property type="entry name" value="FRAGILE X MENTAL RETARDATION SYNDROME-RELATED PROTEIN"/>
    <property type="match status" value="1"/>
</dbReference>
<dbReference type="GO" id="GO:0043488">
    <property type="term" value="P:regulation of mRNA stability"/>
    <property type="evidence" value="ECO:0007669"/>
    <property type="project" value="TreeGrafter"/>
</dbReference>
<dbReference type="Proteomes" id="UP000515146">
    <property type="component" value="Unplaced"/>
</dbReference>
<dbReference type="GO" id="GO:0051028">
    <property type="term" value="P:mRNA transport"/>
    <property type="evidence" value="ECO:0007669"/>
    <property type="project" value="TreeGrafter"/>
</dbReference>
<evidence type="ECO:0000259" key="4">
    <source>
        <dbReference type="Pfam" id="PF17904"/>
    </source>
</evidence>
<dbReference type="OMA" id="CENAATI"/>
<proteinExistence type="predicted"/>
<dbReference type="InParanoid" id="A0A6P6XSW0"/>
<dbReference type="OrthoDB" id="6504465at2759"/>
<evidence type="ECO:0000256" key="3">
    <source>
        <dbReference type="SAM" id="MobiDB-lite"/>
    </source>
</evidence>
<keyword evidence="1" id="KW-0694">RNA-binding</keyword>
<feature type="coiled-coil region" evidence="2">
    <location>
        <begin position="356"/>
        <end position="383"/>
    </location>
</feature>
<organism evidence="5 6">
    <name type="scientific">Dermatophagoides pteronyssinus</name>
    <name type="common">European house dust mite</name>
    <dbReference type="NCBI Taxonomy" id="6956"/>
    <lineage>
        <taxon>Eukaryota</taxon>
        <taxon>Metazoa</taxon>
        <taxon>Ecdysozoa</taxon>
        <taxon>Arthropoda</taxon>
        <taxon>Chelicerata</taxon>
        <taxon>Arachnida</taxon>
        <taxon>Acari</taxon>
        <taxon>Acariformes</taxon>
        <taxon>Sarcoptiformes</taxon>
        <taxon>Astigmata</taxon>
        <taxon>Psoroptidia</taxon>
        <taxon>Analgoidea</taxon>
        <taxon>Pyroglyphidae</taxon>
        <taxon>Dermatophagoidinae</taxon>
        <taxon>Dermatophagoides</taxon>
    </lineage>
</organism>
<feature type="region of interest" description="Disordered" evidence="3">
    <location>
        <begin position="36"/>
        <end position="75"/>
    </location>
</feature>
<keyword evidence="5" id="KW-1185">Reference proteome</keyword>
<dbReference type="GO" id="GO:0005634">
    <property type="term" value="C:nucleus"/>
    <property type="evidence" value="ECO:0007669"/>
    <property type="project" value="TreeGrafter"/>
</dbReference>
<dbReference type="GO" id="GO:0048513">
    <property type="term" value="P:animal organ development"/>
    <property type="evidence" value="ECO:0007669"/>
    <property type="project" value="TreeGrafter"/>
</dbReference>
<dbReference type="Gene3D" id="2.30.30.140">
    <property type="match status" value="1"/>
</dbReference>
<dbReference type="KEGG" id="dpte:113790948"/>
<dbReference type="PROSITE" id="PS50084">
    <property type="entry name" value="KH_TYPE_1"/>
    <property type="match status" value="1"/>
</dbReference>
<feature type="domain" description="Synaptic functional regulator FMRP KH0" evidence="4">
    <location>
        <begin position="200"/>
        <end position="284"/>
    </location>
</feature>
<dbReference type="InterPro" id="IPR040148">
    <property type="entry name" value="FMR1"/>
</dbReference>
<gene>
    <name evidence="6" type="primary">LOC113790948</name>
</gene>
<accession>A0A6P6XSW0</accession>
<evidence type="ECO:0000313" key="6">
    <source>
        <dbReference type="RefSeq" id="XP_027196455.1"/>
    </source>
</evidence>
<dbReference type="CDD" id="cd22426">
    <property type="entry name" value="KH_I_FMR1_FXR_rpt2"/>
    <property type="match status" value="1"/>
</dbReference>
<dbReference type="AlphaFoldDB" id="A0A6P6XSW0"/>
<evidence type="ECO:0000313" key="5">
    <source>
        <dbReference type="Proteomes" id="UP000515146"/>
    </source>
</evidence>
<protein>
    <submittedName>
        <fullName evidence="6">Fragile X mental retardation syndrome-related protein 1-like</fullName>
    </submittedName>
</protein>
<dbReference type="PANTHER" id="PTHR10603:SF7">
    <property type="entry name" value="FRAGILE X MESSENGER RIBONUCLEOPROTEIN 1 HOMOLOG"/>
    <property type="match status" value="1"/>
</dbReference>
<evidence type="ECO:0000256" key="1">
    <source>
        <dbReference type="PROSITE-ProRule" id="PRU00117"/>
    </source>
</evidence>
<sequence>MDPSFENGLIEINLSSESDGQSNNVWYDAYILDVQPSQSQSSSAPEENVEIAANDGDNVDNEKSNKNSSSDGDDEKQILMAKIVMAIKNEPVSITISQKKHCHQLPINQIRLKPNPKQVALFAENSIIEVMTVDGNEKFIAWKLAKIKKFTDTEAVVEYFDQNGQTIESKSVEELDVISRKDSRPPNSFKPLNDVTVANNPFARTELAVPFFLQQGDSKWLCNVDFHERFRKNVDNLINITYDDEKKLLICLGYTPDCTEYSKKKFNNQCQMLSDFHFRALKETHSLNKYLMPPIQNQNPNESSLRVFVAKNLLGLAIGKQGSNIKKAREIDGIQSVELYDHISSFIIKGNNMEACQQAANLLNIVQESIEIAEENMNFFNDELIMQELVDKTGIIKFELIPLEPNDSYTNDDPHHHHQYYQHDNRRNRSTTNTNQTFMLNILGNRENVDNFKVLFNYQLAEYMDMKKLREQFKGLVGGTVRSSYNQRRRPMGGRRFSDVLKNRF</sequence>
<dbReference type="InterPro" id="IPR040472">
    <property type="entry name" value="FMRP_KH0"/>
</dbReference>
<dbReference type="Pfam" id="PF17904">
    <property type="entry name" value="KH_9"/>
    <property type="match status" value="1"/>
</dbReference>
<reference evidence="6" key="1">
    <citation type="submission" date="2025-08" db="UniProtKB">
        <authorList>
            <consortium name="RefSeq"/>
        </authorList>
    </citation>
    <scope>IDENTIFICATION</scope>
    <source>
        <strain evidence="6">Airmid</strain>
    </source>
</reference>
<dbReference type="SUPFAM" id="SSF54791">
    <property type="entry name" value="Eukaryotic type KH-domain (KH-domain type I)"/>
    <property type="match status" value="1"/>
</dbReference>
<name>A0A6P6XSW0_DERPT</name>
<dbReference type="GO" id="GO:0045182">
    <property type="term" value="F:translation regulator activity"/>
    <property type="evidence" value="ECO:0007669"/>
    <property type="project" value="TreeGrafter"/>
</dbReference>
<dbReference type="GO" id="GO:0003730">
    <property type="term" value="F:mRNA 3'-UTR binding"/>
    <property type="evidence" value="ECO:0007669"/>
    <property type="project" value="TreeGrafter"/>
</dbReference>
<evidence type="ECO:0000256" key="2">
    <source>
        <dbReference type="SAM" id="Coils"/>
    </source>
</evidence>